<reference evidence="1 2" key="1">
    <citation type="journal article" date="2024" name="Ann. Entomol. Soc. Am.">
        <title>Genomic analyses of the southern and eastern yellowjacket wasps (Hymenoptera: Vespidae) reveal evolutionary signatures of social life.</title>
        <authorList>
            <person name="Catto M.A."/>
            <person name="Caine P.B."/>
            <person name="Orr S.E."/>
            <person name="Hunt B.G."/>
            <person name="Goodisman M.A.D."/>
        </authorList>
    </citation>
    <scope>NUCLEOTIDE SEQUENCE [LARGE SCALE GENOMIC DNA]</scope>
    <source>
        <strain evidence="1">232</strain>
        <tissue evidence="1">Head and thorax</tissue>
    </source>
</reference>
<protein>
    <submittedName>
        <fullName evidence="1">Uncharacterized protein</fullName>
    </submittedName>
</protein>
<organism evidence="1 2">
    <name type="scientific">Vespula maculifrons</name>
    <name type="common">Eastern yellow jacket</name>
    <name type="synonym">Wasp</name>
    <dbReference type="NCBI Taxonomy" id="7453"/>
    <lineage>
        <taxon>Eukaryota</taxon>
        <taxon>Metazoa</taxon>
        <taxon>Ecdysozoa</taxon>
        <taxon>Arthropoda</taxon>
        <taxon>Hexapoda</taxon>
        <taxon>Insecta</taxon>
        <taxon>Pterygota</taxon>
        <taxon>Neoptera</taxon>
        <taxon>Endopterygota</taxon>
        <taxon>Hymenoptera</taxon>
        <taxon>Apocrita</taxon>
        <taxon>Aculeata</taxon>
        <taxon>Vespoidea</taxon>
        <taxon>Vespidae</taxon>
        <taxon>Vespinae</taxon>
        <taxon>Vespula</taxon>
    </lineage>
</organism>
<dbReference type="Proteomes" id="UP001607303">
    <property type="component" value="Unassembled WGS sequence"/>
</dbReference>
<sequence>MSMYSEFDQESNNFIRLYLKIGESSTSRATCTLLQRLNIERKSHLGTPLVGNISVSLSFVKSSSSDSLRPIPNKGFKA</sequence>
<name>A0ABD2CYI0_VESMC</name>
<evidence type="ECO:0000313" key="2">
    <source>
        <dbReference type="Proteomes" id="UP001607303"/>
    </source>
</evidence>
<dbReference type="AlphaFoldDB" id="A0ABD2CYI0"/>
<accession>A0ABD2CYI0</accession>
<gene>
    <name evidence="1" type="ORF">V1477_002148</name>
</gene>
<keyword evidence="2" id="KW-1185">Reference proteome</keyword>
<evidence type="ECO:0000313" key="1">
    <source>
        <dbReference type="EMBL" id="KAL2749208.1"/>
    </source>
</evidence>
<dbReference type="EMBL" id="JAYRBN010000027">
    <property type="protein sequence ID" value="KAL2749208.1"/>
    <property type="molecule type" value="Genomic_DNA"/>
</dbReference>
<proteinExistence type="predicted"/>
<comment type="caution">
    <text evidence="1">The sequence shown here is derived from an EMBL/GenBank/DDBJ whole genome shotgun (WGS) entry which is preliminary data.</text>
</comment>